<evidence type="ECO:0000256" key="3">
    <source>
        <dbReference type="SAM" id="SignalP"/>
    </source>
</evidence>
<evidence type="ECO:0000313" key="5">
    <source>
        <dbReference type="Proteomes" id="UP000285523"/>
    </source>
</evidence>
<evidence type="ECO:0000313" key="4">
    <source>
        <dbReference type="EMBL" id="RJF77835.1"/>
    </source>
</evidence>
<dbReference type="CDD" id="cd01071">
    <property type="entry name" value="PBP2_PhnD_like"/>
    <property type="match status" value="1"/>
</dbReference>
<dbReference type="GO" id="GO:0043190">
    <property type="term" value="C:ATP-binding cassette (ABC) transporter complex"/>
    <property type="evidence" value="ECO:0007669"/>
    <property type="project" value="InterPro"/>
</dbReference>
<dbReference type="Gene3D" id="3.40.190.10">
    <property type="entry name" value="Periplasmic binding protein-like II"/>
    <property type="match status" value="2"/>
</dbReference>
<proteinExistence type="inferred from homology"/>
<reference evidence="4 5" key="1">
    <citation type="submission" date="2018-09" db="EMBL/GenBank/DDBJ databases">
        <title>Draft genome sequence of Rhodopseudomonas palustris 2.1.18.</title>
        <authorList>
            <person name="Robertson S.L."/>
            <person name="Meyer T.E."/>
            <person name="Kyndt J.A."/>
        </authorList>
    </citation>
    <scope>NUCLEOTIDE SEQUENCE [LARGE SCALE GENOMIC DNA]</scope>
    <source>
        <strain evidence="4 5">2.1.18</strain>
    </source>
</reference>
<name>A0A418VNP0_RHOPL</name>
<dbReference type="GO" id="GO:0055085">
    <property type="term" value="P:transmembrane transport"/>
    <property type="evidence" value="ECO:0007669"/>
    <property type="project" value="InterPro"/>
</dbReference>
<protein>
    <submittedName>
        <fullName evidence="4">Phosphonate ABC transporter substrate-binding protein</fullName>
    </submittedName>
</protein>
<dbReference type="RefSeq" id="WP_119855003.1">
    <property type="nucleotide sequence ID" value="NZ_QYYD01000002.1"/>
</dbReference>
<dbReference type="OrthoDB" id="9802896at2"/>
<dbReference type="InterPro" id="IPR005770">
    <property type="entry name" value="PhnD"/>
</dbReference>
<dbReference type="NCBIfam" id="TIGR01098">
    <property type="entry name" value="3A0109s03R"/>
    <property type="match status" value="1"/>
</dbReference>
<comment type="caution">
    <text evidence="4">The sequence shown here is derived from an EMBL/GenBank/DDBJ whole genome shotgun (WGS) entry which is preliminary data.</text>
</comment>
<dbReference type="PANTHER" id="PTHR35841:SF1">
    <property type="entry name" value="PHOSPHONATES-BINDING PERIPLASMIC PROTEIN"/>
    <property type="match status" value="1"/>
</dbReference>
<evidence type="ECO:0000256" key="2">
    <source>
        <dbReference type="ARBA" id="ARBA00022729"/>
    </source>
</evidence>
<sequence length="313" mass="33765">MTIDRRSILLAAATLAFAASTALAQDYKTKYPELTFAVVPAENASGVTERWTPFVAYLSKELGVKVNLRIANDYAAVIEGQRAGNIQIASYGSASFARARLTGVKTVAFANDINADGSTGYYSVFFVKAASPYKSIDELKGKNLGLVDPNSTSGNNVPRFELDKLGISDAEGYFGKVVFTGSHENAILALAQGTVDVAANQWTNDNDSTLQQMLHKGMLKNADGSAMKKEDFRIVHKSAPIINGPYAYNSDLPEDLKAAIAKAFMDAPSKDKAAFDRLSDGQKKGFHAATTKDWDGTIELIKFVDALRKKKAS</sequence>
<organism evidence="4 5">
    <name type="scientific">Rhodopseudomonas palustris</name>
    <dbReference type="NCBI Taxonomy" id="1076"/>
    <lineage>
        <taxon>Bacteria</taxon>
        <taxon>Pseudomonadati</taxon>
        <taxon>Pseudomonadota</taxon>
        <taxon>Alphaproteobacteria</taxon>
        <taxon>Hyphomicrobiales</taxon>
        <taxon>Nitrobacteraceae</taxon>
        <taxon>Rhodopseudomonas</taxon>
    </lineage>
</organism>
<comment type="similarity">
    <text evidence="1">Belongs to the phosphate/phosphite/phosphonate binding protein family.</text>
</comment>
<evidence type="ECO:0000256" key="1">
    <source>
        <dbReference type="ARBA" id="ARBA00007162"/>
    </source>
</evidence>
<accession>A0A418VNP0</accession>
<dbReference type="NCBIfam" id="TIGR03431">
    <property type="entry name" value="PhnD"/>
    <property type="match status" value="1"/>
</dbReference>
<dbReference type="InterPro" id="IPR017797">
    <property type="entry name" value="Phosphnate-bd"/>
</dbReference>
<dbReference type="SUPFAM" id="SSF53850">
    <property type="entry name" value="Periplasmic binding protein-like II"/>
    <property type="match status" value="1"/>
</dbReference>
<gene>
    <name evidence="4" type="primary">phnD</name>
    <name evidence="4" type="ORF">D4Q52_02725</name>
</gene>
<dbReference type="EMBL" id="QYYD01000002">
    <property type="protein sequence ID" value="RJF77835.1"/>
    <property type="molecule type" value="Genomic_DNA"/>
</dbReference>
<dbReference type="AlphaFoldDB" id="A0A418VNP0"/>
<dbReference type="Proteomes" id="UP000285523">
    <property type="component" value="Unassembled WGS sequence"/>
</dbReference>
<feature type="chain" id="PRO_5019250383" evidence="3">
    <location>
        <begin position="25"/>
        <end position="313"/>
    </location>
</feature>
<dbReference type="PANTHER" id="PTHR35841">
    <property type="entry name" value="PHOSPHONATES-BINDING PERIPLASMIC PROTEIN"/>
    <property type="match status" value="1"/>
</dbReference>
<keyword evidence="2 3" id="KW-0732">Signal</keyword>
<feature type="signal peptide" evidence="3">
    <location>
        <begin position="1"/>
        <end position="24"/>
    </location>
</feature>
<dbReference type="GO" id="GO:0015716">
    <property type="term" value="P:organic phosphonate transport"/>
    <property type="evidence" value="ECO:0007669"/>
    <property type="project" value="InterPro"/>
</dbReference>
<dbReference type="Pfam" id="PF12974">
    <property type="entry name" value="Phosphonate-bd"/>
    <property type="match status" value="1"/>
</dbReference>